<dbReference type="PANTHER" id="PTHR43581:SF4">
    <property type="entry name" value="ATP_GTP PHOSPHATASE"/>
    <property type="match status" value="1"/>
</dbReference>
<dbReference type="Pfam" id="PF13304">
    <property type="entry name" value="AAA_21"/>
    <property type="match status" value="1"/>
</dbReference>
<feature type="domain" description="AAA+ ATPase" evidence="1">
    <location>
        <begin position="25"/>
        <end position="375"/>
    </location>
</feature>
<dbReference type="SMART" id="SM00382">
    <property type="entry name" value="AAA"/>
    <property type="match status" value="1"/>
</dbReference>
<reference evidence="3" key="1">
    <citation type="journal article" date="2019" name="Int. J. Syst. Evol. Microbiol.">
        <title>The Global Catalogue of Microorganisms (GCM) 10K type strain sequencing project: providing services to taxonomists for standard genome sequencing and annotation.</title>
        <authorList>
            <consortium name="The Broad Institute Genomics Platform"/>
            <consortium name="The Broad Institute Genome Sequencing Center for Infectious Disease"/>
            <person name="Wu L."/>
            <person name="Ma J."/>
        </authorList>
    </citation>
    <scope>NUCLEOTIDE SEQUENCE [LARGE SCALE GENOMIC DNA]</scope>
    <source>
        <strain evidence="3">CGMCC 1.15394</strain>
    </source>
</reference>
<comment type="caution">
    <text evidence="2">The sequence shown here is derived from an EMBL/GenBank/DDBJ whole genome shotgun (WGS) entry which is preliminary data.</text>
</comment>
<dbReference type="Proteomes" id="UP000638462">
    <property type="component" value="Unassembled WGS sequence"/>
</dbReference>
<dbReference type="Gene3D" id="3.40.50.300">
    <property type="entry name" value="P-loop containing nucleotide triphosphate hydrolases"/>
    <property type="match status" value="1"/>
</dbReference>
<proteinExistence type="predicted"/>
<dbReference type="CDD" id="cd00267">
    <property type="entry name" value="ABC_ATPase"/>
    <property type="match status" value="1"/>
</dbReference>
<sequence>MDKNLRIESVRPHNGFSLVESFESNEPLIVITGKNGSGKTRLLQSFSNQSSSAKIGSVQIPREEISYIDHSKLNPNIGNRFNLQNYEATITSTLAFYDRVKSQFDLPFNPNDKRKYQEDFSRSEIRINYDHLYWLCNKLGKELNKPPSELSHSELRLSYESDIPNILGFQNISAIFNQYIKRLEQNSYNRFKVTQGKNAYFLSDDEFITRFGNKPWIVINEIVKETFDNKFQFTVPEEDSESFSHEANLFHTSDGSIVTTQNLSSGEQTLLWLAITLFNTQYYDSETVRSPKLLLIDEPDAFLHPKMVLKMYQVFESFHRNFGTKIILSTHSPTSVALAPENSVYLVEQNKISHVEKDRAISELLDGITQISLNPKNRRQVFVESSYDAEIYQRLYTFLAHKSDKIDPMISLSFVSSGHKMPVQQILDKGMQLLKGINQQQLEEFAQALNGVGNCSQVIGQVEALVSSENNTVRGIIDWDTTNNPKPYITVLAHGVAYSIENLALDPIAILLLLHIDFSDRFSIKNISGEDRNWDEWLNDPSLLQISLDRFIENVLNRPSKKDVQIEYILGLQLNTDSEYLTMHGHSLETLVKKKYPNLNSYIKNGKDGMLKAKVVSKSMLQLSSGMLLPKLFEDVISEAQK</sequence>
<evidence type="ECO:0000313" key="3">
    <source>
        <dbReference type="Proteomes" id="UP000638462"/>
    </source>
</evidence>
<dbReference type="RefSeq" id="WP_188729609.1">
    <property type="nucleotide sequence ID" value="NZ_BMIT01000010.1"/>
</dbReference>
<name>A0ABQ1TSH6_9GAMM</name>
<dbReference type="PANTHER" id="PTHR43581">
    <property type="entry name" value="ATP/GTP PHOSPHATASE"/>
    <property type="match status" value="1"/>
</dbReference>
<protein>
    <recommendedName>
        <fullName evidence="1">AAA+ ATPase domain-containing protein</fullName>
    </recommendedName>
</protein>
<accession>A0ABQ1TSH6</accession>
<keyword evidence="3" id="KW-1185">Reference proteome</keyword>
<gene>
    <name evidence="2" type="ORF">GCM10008027_27040</name>
</gene>
<evidence type="ECO:0000259" key="1">
    <source>
        <dbReference type="SMART" id="SM00382"/>
    </source>
</evidence>
<dbReference type="InterPro" id="IPR003593">
    <property type="entry name" value="AAA+_ATPase"/>
</dbReference>
<dbReference type="SUPFAM" id="SSF52540">
    <property type="entry name" value="P-loop containing nucleoside triphosphate hydrolases"/>
    <property type="match status" value="1"/>
</dbReference>
<dbReference type="InterPro" id="IPR027417">
    <property type="entry name" value="P-loop_NTPase"/>
</dbReference>
<organism evidence="2 3">
    <name type="scientific">Pseudoalteromonas gelatinilytica</name>
    <dbReference type="NCBI Taxonomy" id="1703256"/>
    <lineage>
        <taxon>Bacteria</taxon>
        <taxon>Pseudomonadati</taxon>
        <taxon>Pseudomonadota</taxon>
        <taxon>Gammaproteobacteria</taxon>
        <taxon>Alteromonadales</taxon>
        <taxon>Pseudoalteromonadaceae</taxon>
        <taxon>Pseudoalteromonas</taxon>
    </lineage>
</organism>
<dbReference type="InterPro" id="IPR003959">
    <property type="entry name" value="ATPase_AAA_core"/>
</dbReference>
<evidence type="ECO:0000313" key="2">
    <source>
        <dbReference type="EMBL" id="GGF00729.1"/>
    </source>
</evidence>
<dbReference type="EMBL" id="BMIT01000010">
    <property type="protein sequence ID" value="GGF00729.1"/>
    <property type="molecule type" value="Genomic_DNA"/>
</dbReference>
<dbReference type="InterPro" id="IPR051396">
    <property type="entry name" value="Bact_Antivir_Def_Nuclease"/>
</dbReference>